<reference evidence="1 2" key="1">
    <citation type="journal article" date="2024" name="BMC Genomics">
        <title>De novo assembly and annotation of Popillia japonica's genome with initial clues to its potential as an invasive pest.</title>
        <authorList>
            <person name="Cucini C."/>
            <person name="Boschi S."/>
            <person name="Funari R."/>
            <person name="Cardaioli E."/>
            <person name="Iannotti N."/>
            <person name="Marturano G."/>
            <person name="Paoli F."/>
            <person name="Bruttini M."/>
            <person name="Carapelli A."/>
            <person name="Frati F."/>
            <person name="Nardi F."/>
        </authorList>
    </citation>
    <scope>NUCLEOTIDE SEQUENCE [LARGE SCALE GENOMIC DNA]</scope>
    <source>
        <strain evidence="1">DMR45628</strain>
    </source>
</reference>
<proteinExistence type="predicted"/>
<organism evidence="1 2">
    <name type="scientific">Popillia japonica</name>
    <name type="common">Japanese beetle</name>
    <dbReference type="NCBI Taxonomy" id="7064"/>
    <lineage>
        <taxon>Eukaryota</taxon>
        <taxon>Metazoa</taxon>
        <taxon>Ecdysozoa</taxon>
        <taxon>Arthropoda</taxon>
        <taxon>Hexapoda</taxon>
        <taxon>Insecta</taxon>
        <taxon>Pterygota</taxon>
        <taxon>Neoptera</taxon>
        <taxon>Endopterygota</taxon>
        <taxon>Coleoptera</taxon>
        <taxon>Polyphaga</taxon>
        <taxon>Scarabaeiformia</taxon>
        <taxon>Scarabaeidae</taxon>
        <taxon>Rutelinae</taxon>
        <taxon>Popillia</taxon>
    </lineage>
</organism>
<evidence type="ECO:0000313" key="2">
    <source>
        <dbReference type="Proteomes" id="UP001458880"/>
    </source>
</evidence>
<sequence length="90" mass="10605">MASILNLRVGGKSQNYILLQKKLRDTEKRETDMNMEEYKQDEDLQNKLQEDKCKEDVDEMPLSVLSAPSSRCFYERSKSTEKKKINARKM</sequence>
<comment type="caution">
    <text evidence="1">The sequence shown here is derived from an EMBL/GenBank/DDBJ whole genome shotgun (WGS) entry which is preliminary data.</text>
</comment>
<gene>
    <name evidence="1" type="ORF">QE152_g7802</name>
</gene>
<name>A0AAW1MF88_POPJA</name>
<accession>A0AAW1MF88</accession>
<protein>
    <submittedName>
        <fullName evidence="1">Uncharacterized protein</fullName>
    </submittedName>
</protein>
<dbReference type="Proteomes" id="UP001458880">
    <property type="component" value="Unassembled WGS sequence"/>
</dbReference>
<dbReference type="AlphaFoldDB" id="A0AAW1MF88"/>
<dbReference type="EMBL" id="JASPKY010000058">
    <property type="protein sequence ID" value="KAK9744448.1"/>
    <property type="molecule type" value="Genomic_DNA"/>
</dbReference>
<evidence type="ECO:0000313" key="1">
    <source>
        <dbReference type="EMBL" id="KAK9744448.1"/>
    </source>
</evidence>
<keyword evidence="2" id="KW-1185">Reference proteome</keyword>